<dbReference type="EMBL" id="LCPP01000035">
    <property type="protein sequence ID" value="KKU99185.1"/>
    <property type="molecule type" value="Genomic_DNA"/>
</dbReference>
<organism evidence="1 2">
    <name type="scientific">Candidatus Amesbacteria bacterium GW2011_GWA1_48_9</name>
    <dbReference type="NCBI Taxonomy" id="1618355"/>
    <lineage>
        <taxon>Bacteria</taxon>
        <taxon>Candidatus Amesiibacteriota</taxon>
    </lineage>
</organism>
<dbReference type="Gene3D" id="2.180.10.10">
    <property type="entry name" value="RHS repeat-associated core"/>
    <property type="match status" value="1"/>
</dbReference>
<dbReference type="PANTHER" id="PTHR32305">
    <property type="match status" value="1"/>
</dbReference>
<dbReference type="InterPro" id="IPR050708">
    <property type="entry name" value="T6SS_VgrG/RHS"/>
</dbReference>
<comment type="caution">
    <text evidence="1">The sequence shown here is derived from an EMBL/GenBank/DDBJ whole genome shotgun (WGS) entry which is preliminary data.</text>
</comment>
<dbReference type="PANTHER" id="PTHR32305:SF15">
    <property type="entry name" value="PROTEIN RHSA-RELATED"/>
    <property type="match status" value="1"/>
</dbReference>
<sequence length="419" mass="45534">MRRPPILRVIVLLPLFLQFSSFSSPLLAAETLLFIHSDHLGSTGLTTDPAGKLVSKLVSKQVYYPFGSTRATSGTLPTRHQYTGQISDTDTTGLYYYNARYYNPQIAKFTQADPTNSGGNRYAYVGNNPVNSIDPSGYIPQSPSPSGWSGWRKYIYQLPLPSETRLGAHRGGGRVPPISANTPDASVADVFLASGIVFGSAGLTVTAAYWVPLALKALPVIDLVDTGIDIIQCGGGNLDACGYVINPIPGAGLVDDLNALGKYIDEGLELIKSGFYPNAIAHFTNWDRAASLGLATPADIPGNYVEPPLDLGGVPLFEFQRRQTLNWQEGNFTSTLNNFTGKVGIKLPRSGITGIKTGDELNVCLACAEEWYHALQIARDAPWTPSPQSHEYEWEVAKYFNKQGVPLTSEWINNYPSVR</sequence>
<dbReference type="Proteomes" id="UP000034637">
    <property type="component" value="Unassembled WGS sequence"/>
</dbReference>
<accession>A0A0G1XY40</accession>
<dbReference type="AlphaFoldDB" id="A0A0G1XY40"/>
<reference evidence="1 2" key="1">
    <citation type="journal article" date="2015" name="Nature">
        <title>rRNA introns, odd ribosomes, and small enigmatic genomes across a large radiation of phyla.</title>
        <authorList>
            <person name="Brown C.T."/>
            <person name="Hug L.A."/>
            <person name="Thomas B.C."/>
            <person name="Sharon I."/>
            <person name="Castelle C.J."/>
            <person name="Singh A."/>
            <person name="Wilkins M.J."/>
            <person name="Williams K.H."/>
            <person name="Banfield J.F."/>
        </authorList>
    </citation>
    <scope>NUCLEOTIDE SEQUENCE [LARGE SCALE GENOMIC DNA]</scope>
</reference>
<protein>
    <submittedName>
        <fullName evidence="1">Teneurin-3</fullName>
    </submittedName>
</protein>
<name>A0A0G1XY40_9BACT</name>
<gene>
    <name evidence="1" type="ORF">UY33_C0035G0008</name>
</gene>
<proteinExistence type="predicted"/>
<dbReference type="NCBIfam" id="TIGR03696">
    <property type="entry name" value="Rhs_assc_core"/>
    <property type="match status" value="1"/>
</dbReference>
<dbReference type="PATRIC" id="fig|1618355.3.peg.920"/>
<dbReference type="InterPro" id="IPR022385">
    <property type="entry name" value="Rhs_assc_core"/>
</dbReference>
<evidence type="ECO:0000313" key="2">
    <source>
        <dbReference type="Proteomes" id="UP000034637"/>
    </source>
</evidence>
<evidence type="ECO:0000313" key="1">
    <source>
        <dbReference type="EMBL" id="KKU99185.1"/>
    </source>
</evidence>